<proteinExistence type="inferred from homology"/>
<sequence length="267" mass="28514">TIWSFRCWLLVMFLNPEQNRSDCVHSASSSSLAVMSQQTCSCADLNCFHGGCACFTNEGVCSKDCKCRAKCKNILDNEETVTEKFAEHTKNKAPAAQTLPSGSVVAVLVPDTRAKPFPARKPGSMLRCSCPTSQCENGNCRCNRAGLPCCDLCKCNDCRNRGKLQDLFPGSGIKEEVPASGPTVTTRGKAQAVKESAVGCKCQTECASRCGCVRRKIKCTSKCKCQVCGNDDGSRFSNMSKAGAGGQGSTRSSSSAVESTGKRPKRV</sequence>
<dbReference type="AlphaFoldDB" id="A0A453A2D8"/>
<evidence type="ECO:0000313" key="8">
    <source>
        <dbReference type="Proteomes" id="UP000015105"/>
    </source>
</evidence>
<dbReference type="GO" id="GO:0006355">
    <property type="term" value="P:regulation of DNA-templated transcription"/>
    <property type="evidence" value="ECO:0007669"/>
    <property type="project" value="TreeGrafter"/>
</dbReference>
<evidence type="ECO:0000256" key="3">
    <source>
        <dbReference type="ARBA" id="ARBA00023242"/>
    </source>
</evidence>
<evidence type="ECO:0000256" key="1">
    <source>
        <dbReference type="ARBA" id="ARBA00004123"/>
    </source>
</evidence>
<comment type="similarity">
    <text evidence="2">Belongs to the lin-54 family.</text>
</comment>
<dbReference type="PANTHER" id="PTHR12446:SF57">
    <property type="entry name" value="CRC DOMAIN-CONTAINING PROTEIN"/>
    <property type="match status" value="1"/>
</dbReference>
<feature type="signal peptide" evidence="5">
    <location>
        <begin position="1"/>
        <end position="21"/>
    </location>
</feature>
<protein>
    <recommendedName>
        <fullName evidence="6">CRC domain-containing protein</fullName>
    </recommendedName>
</protein>
<evidence type="ECO:0000256" key="2">
    <source>
        <dbReference type="ARBA" id="ARBA00007267"/>
    </source>
</evidence>
<reference evidence="8" key="1">
    <citation type="journal article" date="2014" name="Science">
        <title>Ancient hybridizations among the ancestral genomes of bread wheat.</title>
        <authorList>
            <consortium name="International Wheat Genome Sequencing Consortium,"/>
            <person name="Marcussen T."/>
            <person name="Sandve S.R."/>
            <person name="Heier L."/>
            <person name="Spannagl M."/>
            <person name="Pfeifer M."/>
            <person name="Jakobsen K.S."/>
            <person name="Wulff B.B."/>
            <person name="Steuernagel B."/>
            <person name="Mayer K.F."/>
            <person name="Olsen O.A."/>
        </authorList>
    </citation>
    <scope>NUCLEOTIDE SEQUENCE [LARGE SCALE GENOMIC DNA]</scope>
    <source>
        <strain evidence="8">cv. AL8/78</strain>
    </source>
</reference>
<dbReference type="InterPro" id="IPR005172">
    <property type="entry name" value="CRC"/>
</dbReference>
<evidence type="ECO:0000259" key="6">
    <source>
        <dbReference type="PROSITE" id="PS51634"/>
    </source>
</evidence>
<dbReference type="EnsemblPlants" id="AET1Gv21014900.10">
    <property type="protein sequence ID" value="AET1Gv21014900.10"/>
    <property type="gene ID" value="AET1Gv21014900"/>
</dbReference>
<dbReference type="Proteomes" id="UP000015105">
    <property type="component" value="Chromosome 1D"/>
</dbReference>
<reference evidence="7" key="5">
    <citation type="journal article" date="2021" name="G3 (Bethesda)">
        <title>Aegilops tauschii genome assembly Aet v5.0 features greater sequence contiguity and improved annotation.</title>
        <authorList>
            <person name="Wang L."/>
            <person name="Zhu T."/>
            <person name="Rodriguez J.C."/>
            <person name="Deal K.R."/>
            <person name="Dubcovsky J."/>
            <person name="McGuire P.E."/>
            <person name="Lux T."/>
            <person name="Spannagl M."/>
            <person name="Mayer K.F.X."/>
            <person name="Baldrich P."/>
            <person name="Meyers B.C."/>
            <person name="Huo N."/>
            <person name="Gu Y.Q."/>
            <person name="Zhou H."/>
            <person name="Devos K.M."/>
            <person name="Bennetzen J.L."/>
            <person name="Unver T."/>
            <person name="Budak H."/>
            <person name="Gulick P.J."/>
            <person name="Galiba G."/>
            <person name="Kalapos B."/>
            <person name="Nelson D.R."/>
            <person name="Li P."/>
            <person name="You F.M."/>
            <person name="Luo M.C."/>
            <person name="Dvorak J."/>
        </authorList>
    </citation>
    <scope>NUCLEOTIDE SEQUENCE [LARGE SCALE GENOMIC DNA]</scope>
    <source>
        <strain evidence="7">cv. AL8/78</strain>
    </source>
</reference>
<organism evidence="7 8">
    <name type="scientific">Aegilops tauschii subsp. strangulata</name>
    <name type="common">Goatgrass</name>
    <dbReference type="NCBI Taxonomy" id="200361"/>
    <lineage>
        <taxon>Eukaryota</taxon>
        <taxon>Viridiplantae</taxon>
        <taxon>Streptophyta</taxon>
        <taxon>Embryophyta</taxon>
        <taxon>Tracheophyta</taxon>
        <taxon>Spermatophyta</taxon>
        <taxon>Magnoliopsida</taxon>
        <taxon>Liliopsida</taxon>
        <taxon>Poales</taxon>
        <taxon>Poaceae</taxon>
        <taxon>BOP clade</taxon>
        <taxon>Pooideae</taxon>
        <taxon>Triticodae</taxon>
        <taxon>Triticeae</taxon>
        <taxon>Triticinae</taxon>
        <taxon>Aegilops</taxon>
    </lineage>
</organism>
<keyword evidence="3" id="KW-0539">Nucleus</keyword>
<name>A0A453A2D8_AEGTS</name>
<feature type="compositionally biased region" description="Low complexity" evidence="4">
    <location>
        <begin position="249"/>
        <end position="259"/>
    </location>
</feature>
<reference evidence="7" key="4">
    <citation type="submission" date="2019-03" db="UniProtKB">
        <authorList>
            <consortium name="EnsemblPlants"/>
        </authorList>
    </citation>
    <scope>IDENTIFICATION</scope>
</reference>
<reference evidence="7" key="3">
    <citation type="journal article" date="2017" name="Nature">
        <title>Genome sequence of the progenitor of the wheat D genome Aegilops tauschii.</title>
        <authorList>
            <person name="Luo M.C."/>
            <person name="Gu Y.Q."/>
            <person name="Puiu D."/>
            <person name="Wang H."/>
            <person name="Twardziok S.O."/>
            <person name="Deal K.R."/>
            <person name="Huo N."/>
            <person name="Zhu T."/>
            <person name="Wang L."/>
            <person name="Wang Y."/>
            <person name="McGuire P.E."/>
            <person name="Liu S."/>
            <person name="Long H."/>
            <person name="Ramasamy R.K."/>
            <person name="Rodriguez J.C."/>
            <person name="Van S.L."/>
            <person name="Yuan L."/>
            <person name="Wang Z."/>
            <person name="Xia Z."/>
            <person name="Xiao L."/>
            <person name="Anderson O.D."/>
            <person name="Ouyang S."/>
            <person name="Liang Y."/>
            <person name="Zimin A.V."/>
            <person name="Pertea G."/>
            <person name="Qi P."/>
            <person name="Bennetzen J.L."/>
            <person name="Dai X."/>
            <person name="Dawson M.W."/>
            <person name="Muller H.G."/>
            <person name="Kugler K."/>
            <person name="Rivarola-Duarte L."/>
            <person name="Spannagl M."/>
            <person name="Mayer K.F.X."/>
            <person name="Lu F.H."/>
            <person name="Bevan M.W."/>
            <person name="Leroy P."/>
            <person name="Li P."/>
            <person name="You F.M."/>
            <person name="Sun Q."/>
            <person name="Liu Z."/>
            <person name="Lyons E."/>
            <person name="Wicker T."/>
            <person name="Salzberg S.L."/>
            <person name="Devos K.M."/>
            <person name="Dvorak J."/>
        </authorList>
    </citation>
    <scope>NUCLEOTIDE SEQUENCE [LARGE SCALE GENOMIC DNA]</scope>
    <source>
        <strain evidence="7">cv. AL8/78</strain>
    </source>
</reference>
<dbReference type="PROSITE" id="PS51634">
    <property type="entry name" value="CRC"/>
    <property type="match status" value="1"/>
</dbReference>
<dbReference type="InterPro" id="IPR033467">
    <property type="entry name" value="Tesmin/TSO1-like_CXC"/>
</dbReference>
<dbReference type="GO" id="GO:0005634">
    <property type="term" value="C:nucleus"/>
    <property type="evidence" value="ECO:0007669"/>
    <property type="project" value="UniProtKB-SubCell"/>
</dbReference>
<dbReference type="Gramene" id="AET1Gv21014900.10">
    <property type="protein sequence ID" value="AET1Gv21014900.10"/>
    <property type="gene ID" value="AET1Gv21014900"/>
</dbReference>
<feature type="chain" id="PRO_5019476491" description="CRC domain-containing protein" evidence="5">
    <location>
        <begin position="22"/>
        <end position="267"/>
    </location>
</feature>
<evidence type="ECO:0000256" key="4">
    <source>
        <dbReference type="SAM" id="MobiDB-lite"/>
    </source>
</evidence>
<keyword evidence="5" id="KW-0732">Signal</keyword>
<reference evidence="8" key="2">
    <citation type="journal article" date="2017" name="Nat. Plants">
        <title>The Aegilops tauschii genome reveals multiple impacts of transposons.</title>
        <authorList>
            <person name="Zhao G."/>
            <person name="Zou C."/>
            <person name="Li K."/>
            <person name="Wang K."/>
            <person name="Li T."/>
            <person name="Gao L."/>
            <person name="Zhang X."/>
            <person name="Wang H."/>
            <person name="Yang Z."/>
            <person name="Liu X."/>
            <person name="Jiang W."/>
            <person name="Mao L."/>
            <person name="Kong X."/>
            <person name="Jiao Y."/>
            <person name="Jia J."/>
        </authorList>
    </citation>
    <scope>NUCLEOTIDE SEQUENCE [LARGE SCALE GENOMIC DNA]</scope>
    <source>
        <strain evidence="8">cv. AL8/78</strain>
    </source>
</reference>
<evidence type="ECO:0000313" key="7">
    <source>
        <dbReference type="EnsemblPlants" id="AET1Gv21014900.10"/>
    </source>
</evidence>
<feature type="region of interest" description="Disordered" evidence="4">
    <location>
        <begin position="239"/>
        <end position="267"/>
    </location>
</feature>
<evidence type="ECO:0000256" key="5">
    <source>
        <dbReference type="SAM" id="SignalP"/>
    </source>
</evidence>
<dbReference type="PANTHER" id="PTHR12446">
    <property type="entry name" value="TESMIN/TSO1-RELATED"/>
    <property type="match status" value="1"/>
</dbReference>
<dbReference type="InterPro" id="IPR028307">
    <property type="entry name" value="Lin-54_fam"/>
</dbReference>
<feature type="domain" description="CRC" evidence="6">
    <location>
        <begin position="36"/>
        <end position="163"/>
    </location>
</feature>
<dbReference type="SMART" id="SM01114">
    <property type="entry name" value="CXC"/>
    <property type="match status" value="3"/>
</dbReference>
<accession>A0A453A2D8</accession>
<comment type="subcellular location">
    <subcellularLocation>
        <location evidence="1">Nucleus</location>
    </subcellularLocation>
</comment>
<keyword evidence="8" id="KW-1185">Reference proteome</keyword>